<feature type="chain" id="PRO_5046453336" description="ShKT domain-containing protein" evidence="1">
    <location>
        <begin position="20"/>
        <end position="73"/>
    </location>
</feature>
<evidence type="ECO:0000313" key="2">
    <source>
        <dbReference type="EMBL" id="CAH3129761.1"/>
    </source>
</evidence>
<proteinExistence type="predicted"/>
<protein>
    <recommendedName>
        <fullName evidence="4">ShKT domain-containing protein</fullName>
    </recommendedName>
</protein>
<keyword evidence="1" id="KW-0732">Signal</keyword>
<reference evidence="2 3" key="1">
    <citation type="submission" date="2022-05" db="EMBL/GenBank/DDBJ databases">
        <authorList>
            <consortium name="Genoscope - CEA"/>
            <person name="William W."/>
        </authorList>
    </citation>
    <scope>NUCLEOTIDE SEQUENCE [LARGE SCALE GENOMIC DNA]</scope>
</reference>
<evidence type="ECO:0008006" key="4">
    <source>
        <dbReference type="Google" id="ProtNLM"/>
    </source>
</evidence>
<sequence length="73" mass="8418">MAKLIVVALMICFMTEALTSSVKGRQKEKCVNEEDDETCEVFAEYCEDVNKELSEDDHRYFVHESCPKTCLMC</sequence>
<name>A0ABN8P0Y3_9CNID</name>
<comment type="caution">
    <text evidence="2">The sequence shown here is derived from an EMBL/GenBank/DDBJ whole genome shotgun (WGS) entry which is preliminary data.</text>
</comment>
<dbReference type="EMBL" id="CALNXK010000047">
    <property type="protein sequence ID" value="CAH3129761.1"/>
    <property type="molecule type" value="Genomic_DNA"/>
</dbReference>
<evidence type="ECO:0000256" key="1">
    <source>
        <dbReference type="SAM" id="SignalP"/>
    </source>
</evidence>
<dbReference type="Proteomes" id="UP001159405">
    <property type="component" value="Unassembled WGS sequence"/>
</dbReference>
<evidence type="ECO:0000313" key="3">
    <source>
        <dbReference type="Proteomes" id="UP001159405"/>
    </source>
</evidence>
<feature type="signal peptide" evidence="1">
    <location>
        <begin position="1"/>
        <end position="19"/>
    </location>
</feature>
<keyword evidence="3" id="KW-1185">Reference proteome</keyword>
<gene>
    <name evidence="2" type="ORF">PLOB_00034274</name>
</gene>
<organism evidence="2 3">
    <name type="scientific">Porites lobata</name>
    <dbReference type="NCBI Taxonomy" id="104759"/>
    <lineage>
        <taxon>Eukaryota</taxon>
        <taxon>Metazoa</taxon>
        <taxon>Cnidaria</taxon>
        <taxon>Anthozoa</taxon>
        <taxon>Hexacorallia</taxon>
        <taxon>Scleractinia</taxon>
        <taxon>Fungiina</taxon>
        <taxon>Poritidae</taxon>
        <taxon>Porites</taxon>
    </lineage>
</organism>
<accession>A0ABN8P0Y3</accession>